<keyword evidence="2 5" id="KW-0812">Transmembrane</keyword>
<comment type="similarity">
    <text evidence="5">Belongs to the binding-protein-dependent transport system permease family.</text>
</comment>
<feature type="transmembrane region" description="Helical" evidence="5">
    <location>
        <begin position="80"/>
        <end position="103"/>
    </location>
</feature>
<dbReference type="GeneID" id="36512470"/>
<feature type="domain" description="ABC transmembrane type-1" evidence="6">
    <location>
        <begin position="81"/>
        <end position="278"/>
    </location>
</feature>
<evidence type="ECO:0000259" key="6">
    <source>
        <dbReference type="PROSITE" id="PS50928"/>
    </source>
</evidence>
<dbReference type="Proteomes" id="UP000244727">
    <property type="component" value="Chromosome"/>
</dbReference>
<dbReference type="SUPFAM" id="SSF161098">
    <property type="entry name" value="MetI-like"/>
    <property type="match status" value="1"/>
</dbReference>
<gene>
    <name evidence="7" type="ORF">HARCEL1_08145</name>
</gene>
<evidence type="ECO:0000313" key="7">
    <source>
        <dbReference type="EMBL" id="AWB27682.1"/>
    </source>
</evidence>
<evidence type="ECO:0000313" key="8">
    <source>
        <dbReference type="Proteomes" id="UP000244727"/>
    </source>
</evidence>
<dbReference type="EMBL" id="CP028858">
    <property type="protein sequence ID" value="AWB27682.1"/>
    <property type="molecule type" value="Genomic_DNA"/>
</dbReference>
<dbReference type="PANTHER" id="PTHR43879">
    <property type="entry name" value="ABC TRANSPORTER PERMEASE PROTEIN"/>
    <property type="match status" value="1"/>
</dbReference>
<sequence>MSTSDRTIVERATTVPRKRIGLYAVLLAMVVLYLLPLETGLFTAFKTQSAFQTTIPVLPPIGNQFTIGPWGQALDRLWPALGYSVAFVVPATAFSALFGSLAAYGLTITKWRGQIVVMLIFVAGIFIPYQAVLVPLTRFWTGIVDIRGLLGPEGSLVALTITHIAYGIPICTLLFRGHFKGLDQSMFEAARLDGATIRTIYRRIAFPLAIPMFAVTLIYQFTNIWNDLLFALVLVRGEYEVVTMALQSFTGSMVGQYNLLMAGAFITALPTIAVYVLFGKQFAEGVSGGGA</sequence>
<dbReference type="GO" id="GO:0005886">
    <property type="term" value="C:plasma membrane"/>
    <property type="evidence" value="ECO:0007669"/>
    <property type="project" value="UniProtKB-SubCell"/>
</dbReference>
<evidence type="ECO:0000256" key="3">
    <source>
        <dbReference type="ARBA" id="ARBA00022989"/>
    </source>
</evidence>
<keyword evidence="4 5" id="KW-0472">Membrane</keyword>
<name>A0A2R4X1L2_9EURY</name>
<feature type="transmembrane region" description="Helical" evidence="5">
    <location>
        <begin position="115"/>
        <end position="136"/>
    </location>
</feature>
<evidence type="ECO:0000256" key="5">
    <source>
        <dbReference type="RuleBase" id="RU363032"/>
    </source>
</evidence>
<evidence type="ECO:0000256" key="4">
    <source>
        <dbReference type="ARBA" id="ARBA00023136"/>
    </source>
</evidence>
<evidence type="ECO:0000256" key="1">
    <source>
        <dbReference type="ARBA" id="ARBA00004141"/>
    </source>
</evidence>
<dbReference type="GO" id="GO:0055085">
    <property type="term" value="P:transmembrane transport"/>
    <property type="evidence" value="ECO:0007669"/>
    <property type="project" value="InterPro"/>
</dbReference>
<keyword evidence="3 5" id="KW-1133">Transmembrane helix</keyword>
<comment type="subcellular location">
    <subcellularLocation>
        <location evidence="5">Cell membrane</location>
        <topology evidence="5">Multi-pass membrane protein</topology>
    </subcellularLocation>
    <subcellularLocation>
        <location evidence="1">Membrane</location>
        <topology evidence="1">Multi-pass membrane protein</topology>
    </subcellularLocation>
</comment>
<accession>A0A2R4X1L2</accession>
<dbReference type="AlphaFoldDB" id="A0A2R4X1L2"/>
<protein>
    <submittedName>
        <fullName evidence="7">Carbohydrate ABC transporter permease</fullName>
    </submittedName>
</protein>
<feature type="transmembrane region" description="Helical" evidence="5">
    <location>
        <begin position="156"/>
        <end position="179"/>
    </location>
</feature>
<dbReference type="PANTHER" id="PTHR43879:SF1">
    <property type="entry name" value="GLUCOSE IMPORT SYSTEM PERMEASE PROTEIN GLCU"/>
    <property type="match status" value="1"/>
</dbReference>
<reference evidence="7 8" key="1">
    <citation type="submission" date="2018-04" db="EMBL/GenBank/DDBJ databases">
        <title>Halococcoides cellulosivorans gen. nov., sp. nov., an extremely halophilic cellulose-utilizing haloarchaeon from hypersaline lakes.</title>
        <authorList>
            <person name="Sorokin D.Y."/>
            <person name="Toshchakov S.V."/>
            <person name="Samarov N.I."/>
            <person name="Korzhenkov A."/>
            <person name="Kublanov I.V."/>
        </authorList>
    </citation>
    <scope>NUCLEOTIDE SEQUENCE [LARGE SCALE GENOMIC DNA]</scope>
    <source>
        <strain evidence="7 8">HArcel1</strain>
    </source>
</reference>
<feature type="transmembrane region" description="Helical" evidence="5">
    <location>
        <begin position="20"/>
        <end position="37"/>
    </location>
</feature>
<dbReference type="CDD" id="cd06261">
    <property type="entry name" value="TM_PBP2"/>
    <property type="match status" value="1"/>
</dbReference>
<dbReference type="Pfam" id="PF00528">
    <property type="entry name" value="BPD_transp_1"/>
    <property type="match status" value="1"/>
</dbReference>
<proteinExistence type="inferred from homology"/>
<dbReference type="KEGG" id="harc:HARCEL1_08145"/>
<dbReference type="PROSITE" id="PS50928">
    <property type="entry name" value="ABC_TM1"/>
    <property type="match status" value="1"/>
</dbReference>
<dbReference type="Gene3D" id="1.10.3720.10">
    <property type="entry name" value="MetI-like"/>
    <property type="match status" value="1"/>
</dbReference>
<feature type="transmembrane region" description="Helical" evidence="5">
    <location>
        <begin position="258"/>
        <end position="278"/>
    </location>
</feature>
<evidence type="ECO:0000256" key="2">
    <source>
        <dbReference type="ARBA" id="ARBA00022692"/>
    </source>
</evidence>
<feature type="transmembrane region" description="Helical" evidence="5">
    <location>
        <begin position="200"/>
        <end position="222"/>
    </location>
</feature>
<dbReference type="InterPro" id="IPR035906">
    <property type="entry name" value="MetI-like_sf"/>
</dbReference>
<dbReference type="RefSeq" id="WP_108382219.1">
    <property type="nucleotide sequence ID" value="NZ_CP028858.1"/>
</dbReference>
<keyword evidence="5" id="KW-0813">Transport</keyword>
<keyword evidence="8" id="KW-1185">Reference proteome</keyword>
<dbReference type="InterPro" id="IPR000515">
    <property type="entry name" value="MetI-like"/>
</dbReference>
<organism evidence="7 8">
    <name type="scientific">Halococcoides cellulosivorans</name>
    <dbReference type="NCBI Taxonomy" id="1679096"/>
    <lineage>
        <taxon>Archaea</taxon>
        <taxon>Methanobacteriati</taxon>
        <taxon>Methanobacteriota</taxon>
        <taxon>Stenosarchaea group</taxon>
        <taxon>Halobacteria</taxon>
        <taxon>Halobacteriales</taxon>
        <taxon>Haloarculaceae</taxon>
        <taxon>Halococcoides</taxon>
    </lineage>
</organism>